<feature type="coiled-coil region" evidence="1">
    <location>
        <begin position="819"/>
        <end position="900"/>
    </location>
</feature>
<dbReference type="AlphaFoldDB" id="A0A444UQJ2"/>
<evidence type="ECO:0000256" key="1">
    <source>
        <dbReference type="SAM" id="Coils"/>
    </source>
</evidence>
<dbReference type="EMBL" id="SCEB01214069">
    <property type="protein sequence ID" value="RXM37434.1"/>
    <property type="molecule type" value="Genomic_DNA"/>
</dbReference>
<evidence type="ECO:0000313" key="4">
    <source>
        <dbReference type="Proteomes" id="UP000289886"/>
    </source>
</evidence>
<accession>A0A444UQJ2</accession>
<dbReference type="Pfam" id="PF08647">
    <property type="entry name" value="BRE1"/>
    <property type="match status" value="1"/>
</dbReference>
<dbReference type="PANTHER" id="PTHR16275">
    <property type="entry name" value="COILED-COIL DOMAIN-CONTAINING PROTEIN 40"/>
    <property type="match status" value="1"/>
</dbReference>
<feature type="region of interest" description="Disordered" evidence="2">
    <location>
        <begin position="1"/>
        <end position="21"/>
    </location>
</feature>
<feature type="compositionally biased region" description="Acidic residues" evidence="2">
    <location>
        <begin position="193"/>
        <end position="205"/>
    </location>
</feature>
<name>A0A444UQJ2_ACIRT</name>
<evidence type="ECO:0000256" key="2">
    <source>
        <dbReference type="SAM" id="MobiDB-lite"/>
    </source>
</evidence>
<feature type="region of interest" description="Disordered" evidence="2">
    <location>
        <begin position="141"/>
        <end position="162"/>
    </location>
</feature>
<keyword evidence="1" id="KW-0175">Coiled coil</keyword>
<gene>
    <name evidence="3" type="ORF">EOD39_0108</name>
</gene>
<dbReference type="Proteomes" id="UP000289886">
    <property type="component" value="Unassembled WGS sequence"/>
</dbReference>
<comment type="caution">
    <text evidence="3">The sequence shown here is derived from an EMBL/GenBank/DDBJ whole genome shotgun (WGS) entry which is preliminary data.</text>
</comment>
<dbReference type="PANTHER" id="PTHR16275:SF8">
    <property type="entry name" value="COILED-COIL DOMAIN-CONTAINING PROTEIN 40"/>
    <property type="match status" value="1"/>
</dbReference>
<keyword evidence="4" id="KW-1185">Reference proteome</keyword>
<dbReference type="GO" id="GO:0035082">
    <property type="term" value="P:axoneme assembly"/>
    <property type="evidence" value="ECO:0007669"/>
    <property type="project" value="InterPro"/>
</dbReference>
<dbReference type="GO" id="GO:0005576">
    <property type="term" value="C:extracellular region"/>
    <property type="evidence" value="ECO:0007669"/>
    <property type="project" value="GOC"/>
</dbReference>
<sequence>MDTQLTATAPLSCFRDDNPLPYQQRVKSENKRKRGGLESLHDGLTCLKCSQTTALPPTTTTQVKQCWYKHRPRSKDGLLEGEEKQVEPTKTDEKKTFEEGSEEEPEKIPTAGTRPLGVPDAVSEMTGRVLRKMELDDFQAEKKETNKPNMDTHPASVHSLQLRDSGETGVVISPMQDDSAFHFSGQLSRDSGSEEEEPYEDEEEQYGAHAAETQETEEEEEDTELVVMDPNHPLMKRFQSALKNHLTRQLEKLNLNLREELGLMKKHTTEREELGMMLYGVQQELARMQMGLEKQHDQNTQAATMRKRVEDELENTRQLFKRMQQNTNDERSKVSKLQTEVDNLALRLFYMQNVNEDVRSDISVMKHATQKAETEKAQVEDQKMKQDLFVDRLTKEVDNLREKIAMYEVQTVAQAEETKAAKDALSEAHMEIEAITVEKKQLFQQWNSSLIGMRRRDEAYTAMQEALRQSKQQVQSLDTEIEGYKKSITKEEEQNEQLTVILNRAEYDANMSKKLISQCLARQEALKAEYSTYTRTLNETEKALIRVNMDHAKKFSELTLLRTLIEKECATKLELGDKILRKMQEQMTLDKSAKYARRQTEKLASRKQALELELTKLENDLGQVTLETNNSNMRLSSLQKTLAALDEEMHHKHELISRSESEIAKCCRVIERKQSTINLYNKKIDNIHAKTGGEELGPLAIQIKNLSKEIEQQSSEISSMQQYWLRQQNELVFLTKEREEQAVSVETLKKHLTILQQKKVRTESEIQQELNEQKDVERHMKNLSNDMLKLNMLLSKNNSLKEALQQGNSLMETEFVHKLKEAERESIEMQMKLERLQEEKERLLNSLVEAERQIMLWEKKTQLGKETRDAVDSDIGKGEMRSMRAEIHRMEVRYGQLMKQQEKLIREMEAVVARRETIVTRGDAQNKMEKKQPTRSEFHNKMQALQKKIEETQKQAGECNGVIQELQDTQKSLSSTLDEKHKLVTESQATTDMMTQELKQLQDKKERNFSRFLAFQTRLKHLQSVKDGTYSPLVKTEALESEIQKQEDRIHAVSTIIDRICHEYPQHQGALRKVSLALAGRMQARDETA</sequence>
<dbReference type="GO" id="GO:0060287">
    <property type="term" value="P:epithelial cilium movement involved in determination of left/right asymmetry"/>
    <property type="evidence" value="ECO:0007669"/>
    <property type="project" value="TreeGrafter"/>
</dbReference>
<feature type="compositionally biased region" description="Basic and acidic residues" evidence="2">
    <location>
        <begin position="74"/>
        <end position="98"/>
    </location>
</feature>
<feature type="coiled-coil region" evidence="1">
    <location>
        <begin position="935"/>
        <end position="969"/>
    </location>
</feature>
<evidence type="ECO:0000313" key="3">
    <source>
        <dbReference type="EMBL" id="RXM37434.1"/>
    </source>
</evidence>
<protein>
    <submittedName>
        <fullName evidence="3">Coiled-coil domain-containing protein 40</fullName>
    </submittedName>
</protein>
<proteinExistence type="predicted"/>
<feature type="region of interest" description="Disordered" evidence="2">
    <location>
        <begin position="181"/>
        <end position="222"/>
    </location>
</feature>
<dbReference type="GO" id="GO:0001947">
    <property type="term" value="P:heart looping"/>
    <property type="evidence" value="ECO:0007669"/>
    <property type="project" value="TreeGrafter"/>
</dbReference>
<dbReference type="GO" id="GO:0005737">
    <property type="term" value="C:cytoplasm"/>
    <property type="evidence" value="ECO:0007669"/>
    <property type="project" value="TreeGrafter"/>
</dbReference>
<feature type="coiled-coil region" evidence="1">
    <location>
        <begin position="600"/>
        <end position="627"/>
    </location>
</feature>
<feature type="coiled-coil region" evidence="1">
    <location>
        <begin position="703"/>
        <end position="786"/>
    </location>
</feature>
<feature type="region of interest" description="Disordered" evidence="2">
    <location>
        <begin position="73"/>
        <end position="121"/>
    </location>
</feature>
<feature type="coiled-coil region" evidence="1">
    <location>
        <begin position="460"/>
        <end position="543"/>
    </location>
</feature>
<dbReference type="GO" id="GO:0005929">
    <property type="term" value="C:cilium"/>
    <property type="evidence" value="ECO:0007669"/>
    <property type="project" value="TreeGrafter"/>
</dbReference>
<organism evidence="3 4">
    <name type="scientific">Acipenser ruthenus</name>
    <name type="common">Sterlet sturgeon</name>
    <dbReference type="NCBI Taxonomy" id="7906"/>
    <lineage>
        <taxon>Eukaryota</taxon>
        <taxon>Metazoa</taxon>
        <taxon>Chordata</taxon>
        <taxon>Craniata</taxon>
        <taxon>Vertebrata</taxon>
        <taxon>Euteleostomi</taxon>
        <taxon>Actinopterygii</taxon>
        <taxon>Chondrostei</taxon>
        <taxon>Acipenseriformes</taxon>
        <taxon>Acipenseridae</taxon>
        <taxon>Acipenser</taxon>
    </lineage>
</organism>
<feature type="coiled-coil region" evidence="1">
    <location>
        <begin position="365"/>
        <end position="410"/>
    </location>
</feature>
<dbReference type="InterPro" id="IPR037386">
    <property type="entry name" value="CCDC40"/>
</dbReference>
<reference evidence="3 4" key="1">
    <citation type="submission" date="2019-01" db="EMBL/GenBank/DDBJ databases">
        <title>Draft Genome and Complete Hox-Cluster Characterization of the Sterlet Sturgeon (Acipenser ruthenus).</title>
        <authorList>
            <person name="Wei Q."/>
        </authorList>
    </citation>
    <scope>NUCLEOTIDE SEQUENCE [LARGE SCALE GENOMIC DNA]</scope>
    <source>
        <strain evidence="3">WHYD16114868_AA</strain>
        <tissue evidence="3">Blood</tissue>
    </source>
</reference>